<dbReference type="InterPro" id="IPR019775">
    <property type="entry name" value="WD40_repeat_CS"/>
</dbReference>
<dbReference type="SUPFAM" id="SSF50978">
    <property type="entry name" value="WD40 repeat-like"/>
    <property type="match status" value="1"/>
</dbReference>
<dbReference type="PANTHER" id="PTHR19848:SF8">
    <property type="entry name" value="F-BOX AND WD REPEAT DOMAIN CONTAINING 7"/>
    <property type="match status" value="1"/>
</dbReference>
<proteinExistence type="predicted"/>
<dbReference type="PANTHER" id="PTHR19848">
    <property type="entry name" value="WD40 REPEAT PROTEIN"/>
    <property type="match status" value="1"/>
</dbReference>
<dbReference type="Proteomes" id="UP000023152">
    <property type="component" value="Unassembled WGS sequence"/>
</dbReference>
<dbReference type="PROSITE" id="PS50294">
    <property type="entry name" value="WD_REPEATS_REGION"/>
    <property type="match status" value="1"/>
</dbReference>
<dbReference type="InterPro" id="IPR015943">
    <property type="entry name" value="WD40/YVTN_repeat-like_dom_sf"/>
</dbReference>
<dbReference type="InterPro" id="IPR001680">
    <property type="entry name" value="WD40_rpt"/>
</dbReference>
<sequence>MGQNNKIWDVGNGREMKKLLGHSRYINDVKFSFNGQQLVSSSNDKTIGVWDVQLGVEIQRLEEHSDAMTRVIFAFFKLWSLSSNKVSKKFFKKALHSNKLNKKGKK</sequence>
<organism evidence="4 5">
    <name type="scientific">Reticulomyxa filosa</name>
    <dbReference type="NCBI Taxonomy" id="46433"/>
    <lineage>
        <taxon>Eukaryota</taxon>
        <taxon>Sar</taxon>
        <taxon>Rhizaria</taxon>
        <taxon>Retaria</taxon>
        <taxon>Foraminifera</taxon>
        <taxon>Monothalamids</taxon>
        <taxon>Reticulomyxidae</taxon>
        <taxon>Reticulomyxa</taxon>
    </lineage>
</organism>
<evidence type="ECO:0000256" key="2">
    <source>
        <dbReference type="ARBA" id="ARBA00022737"/>
    </source>
</evidence>
<dbReference type="OrthoDB" id="273067at2759"/>
<dbReference type="EMBL" id="ASPP01039088">
    <property type="protein sequence ID" value="ETO01137.1"/>
    <property type="molecule type" value="Genomic_DNA"/>
</dbReference>
<dbReference type="PROSITE" id="PS50082">
    <property type="entry name" value="WD_REPEATS_2"/>
    <property type="match status" value="1"/>
</dbReference>
<accession>X6LJ01</accession>
<evidence type="ECO:0000256" key="3">
    <source>
        <dbReference type="PROSITE-ProRule" id="PRU00221"/>
    </source>
</evidence>
<dbReference type="InterPro" id="IPR036322">
    <property type="entry name" value="WD40_repeat_dom_sf"/>
</dbReference>
<comment type="caution">
    <text evidence="4">The sequence shown here is derived from an EMBL/GenBank/DDBJ whole genome shotgun (WGS) entry which is preliminary data.</text>
</comment>
<keyword evidence="2" id="KW-0677">Repeat</keyword>
<keyword evidence="5" id="KW-1185">Reference proteome</keyword>
<feature type="repeat" description="WD" evidence="3">
    <location>
        <begin position="19"/>
        <end position="60"/>
    </location>
</feature>
<dbReference type="SMART" id="SM00320">
    <property type="entry name" value="WD40"/>
    <property type="match status" value="1"/>
</dbReference>
<protein>
    <submittedName>
        <fullName evidence="4">WD-40 repeat-containing protein</fullName>
    </submittedName>
</protein>
<dbReference type="Gene3D" id="2.130.10.10">
    <property type="entry name" value="YVTN repeat-like/Quinoprotein amine dehydrogenase"/>
    <property type="match status" value="1"/>
</dbReference>
<dbReference type="AlphaFoldDB" id="X6LJ01"/>
<gene>
    <name evidence="4" type="ORF">RFI_36304</name>
</gene>
<name>X6LJ01_RETFI</name>
<evidence type="ECO:0000313" key="4">
    <source>
        <dbReference type="EMBL" id="ETO01137.1"/>
    </source>
</evidence>
<evidence type="ECO:0000313" key="5">
    <source>
        <dbReference type="Proteomes" id="UP000023152"/>
    </source>
</evidence>
<evidence type="ECO:0000256" key="1">
    <source>
        <dbReference type="ARBA" id="ARBA00022574"/>
    </source>
</evidence>
<reference evidence="4 5" key="1">
    <citation type="journal article" date="2013" name="Curr. Biol.">
        <title>The Genome of the Foraminiferan Reticulomyxa filosa.</title>
        <authorList>
            <person name="Glockner G."/>
            <person name="Hulsmann N."/>
            <person name="Schleicher M."/>
            <person name="Noegel A.A."/>
            <person name="Eichinger L."/>
            <person name="Gallinger C."/>
            <person name="Pawlowski J."/>
            <person name="Sierra R."/>
            <person name="Euteneuer U."/>
            <person name="Pillet L."/>
            <person name="Moustafa A."/>
            <person name="Platzer M."/>
            <person name="Groth M."/>
            <person name="Szafranski K."/>
            <person name="Schliwa M."/>
        </authorList>
    </citation>
    <scope>NUCLEOTIDE SEQUENCE [LARGE SCALE GENOMIC DNA]</scope>
</reference>
<dbReference type="Pfam" id="PF00400">
    <property type="entry name" value="WD40"/>
    <property type="match status" value="1"/>
</dbReference>
<dbReference type="PROSITE" id="PS00678">
    <property type="entry name" value="WD_REPEATS_1"/>
    <property type="match status" value="1"/>
</dbReference>
<keyword evidence="1 3" id="KW-0853">WD repeat</keyword>